<reference evidence="1" key="1">
    <citation type="submission" date="2014-07" db="EMBL/GenBank/DDBJ databases">
        <authorList>
            <person name="Urmite Genomes Urmite Genomes"/>
        </authorList>
    </citation>
    <scope>NUCLEOTIDE SEQUENCE</scope>
    <source>
        <strain evidence="1">11W110_air</strain>
    </source>
</reference>
<sequence length="174" mass="19286">MDGQTKTLMLLRHAKADWPLGVDDFERPLSGRGHRDAPTAGTWMVDNGHVPHYILCSSALRTRQTCTWVCRELGDKAPTPRLEDRLYDADAATVLAVINHVPETVRTLLVVAHMPAVQEVAMRLASVDSDEEPVMELATHYPTAALTVLRTDRPWAELDGRDARVTGFVIPPGR</sequence>
<gene>
    <name evidence="1" type="primary">gpmA_2</name>
    <name evidence="1" type="ORF">BN1051_00097</name>
</gene>
<evidence type="ECO:0000313" key="1">
    <source>
        <dbReference type="EMBL" id="CEA06726.1"/>
    </source>
</evidence>
<name>A0A078MPF9_9MICC</name>
<dbReference type="SUPFAM" id="SSF53254">
    <property type="entry name" value="Phosphoglycerate mutase-like"/>
    <property type="match status" value="1"/>
</dbReference>
<protein>
    <submittedName>
        <fullName evidence="1">2,3-bisphosphoglycerate-dependent phosphoglycerate mutase</fullName>
    </submittedName>
</protein>
<dbReference type="InterPro" id="IPR013078">
    <property type="entry name" value="His_Pase_superF_clade-1"/>
</dbReference>
<dbReference type="CDD" id="cd07067">
    <property type="entry name" value="HP_PGM_like"/>
    <property type="match status" value="1"/>
</dbReference>
<dbReference type="AlphaFoldDB" id="A0A078MPF9"/>
<organism evidence="1">
    <name type="scientific">Arthrobacter saudimassiliensis</name>
    <dbReference type="NCBI Taxonomy" id="1461584"/>
    <lineage>
        <taxon>Bacteria</taxon>
        <taxon>Bacillati</taxon>
        <taxon>Actinomycetota</taxon>
        <taxon>Actinomycetes</taxon>
        <taxon>Micrococcales</taxon>
        <taxon>Micrococcaceae</taxon>
        <taxon>Arthrobacter</taxon>
    </lineage>
</organism>
<dbReference type="EMBL" id="LN483070">
    <property type="protein sequence ID" value="CEA06726.1"/>
    <property type="molecule type" value="Genomic_DNA"/>
</dbReference>
<dbReference type="PATRIC" id="fig|1461584.3.peg.93"/>
<dbReference type="PANTHER" id="PTHR47623">
    <property type="entry name" value="OS09G0287300 PROTEIN"/>
    <property type="match status" value="1"/>
</dbReference>
<dbReference type="SMART" id="SM00855">
    <property type="entry name" value="PGAM"/>
    <property type="match status" value="1"/>
</dbReference>
<dbReference type="PANTHER" id="PTHR47623:SF1">
    <property type="entry name" value="OS09G0287300 PROTEIN"/>
    <property type="match status" value="1"/>
</dbReference>
<proteinExistence type="predicted"/>
<dbReference type="Pfam" id="PF00300">
    <property type="entry name" value="His_Phos_1"/>
    <property type="match status" value="1"/>
</dbReference>
<accession>A0A078MPF9</accession>
<dbReference type="Gene3D" id="3.40.50.1240">
    <property type="entry name" value="Phosphoglycerate mutase-like"/>
    <property type="match status" value="1"/>
</dbReference>
<dbReference type="InterPro" id="IPR029033">
    <property type="entry name" value="His_PPase_superfam"/>
</dbReference>